<comment type="similarity">
    <text evidence="1">Belongs to the trimethylamine methyltransferase family.</text>
</comment>
<proteinExistence type="inferred from homology"/>
<dbReference type="InterPro" id="IPR010426">
    <property type="entry name" value="MTTB_MeTrfase"/>
</dbReference>
<dbReference type="AlphaFoldDB" id="A0A1G5BL84"/>
<dbReference type="InterPro" id="IPR038601">
    <property type="entry name" value="MttB-like_sf"/>
</dbReference>
<gene>
    <name evidence="4" type="ORF">SAMN05216233_10272</name>
</gene>
<dbReference type="OrthoDB" id="9815793at2"/>
<dbReference type="EMBL" id="FMUX01000002">
    <property type="protein sequence ID" value="SCX90854.1"/>
    <property type="molecule type" value="Genomic_DNA"/>
</dbReference>
<keyword evidence="5" id="KW-1185">Reference proteome</keyword>
<dbReference type="Proteomes" id="UP000198870">
    <property type="component" value="Unassembled WGS sequence"/>
</dbReference>
<dbReference type="STRING" id="419481.SAMN05216233_10272"/>
<dbReference type="Pfam" id="PF06253">
    <property type="entry name" value="MTTB"/>
    <property type="match status" value="1"/>
</dbReference>
<dbReference type="GO" id="GO:0032259">
    <property type="term" value="P:methylation"/>
    <property type="evidence" value="ECO:0007669"/>
    <property type="project" value="UniProtKB-KW"/>
</dbReference>
<evidence type="ECO:0000313" key="5">
    <source>
        <dbReference type="Proteomes" id="UP000198870"/>
    </source>
</evidence>
<evidence type="ECO:0000313" key="4">
    <source>
        <dbReference type="EMBL" id="SCX90854.1"/>
    </source>
</evidence>
<evidence type="ECO:0000256" key="1">
    <source>
        <dbReference type="ARBA" id="ARBA00007137"/>
    </source>
</evidence>
<accession>A0A1G5BL84</accession>
<keyword evidence="3 4" id="KW-0808">Transferase</keyword>
<evidence type="ECO:0000256" key="2">
    <source>
        <dbReference type="ARBA" id="ARBA00022603"/>
    </source>
</evidence>
<reference evidence="4 5" key="1">
    <citation type="submission" date="2016-10" db="EMBL/GenBank/DDBJ databases">
        <authorList>
            <person name="de Groot N.N."/>
        </authorList>
    </citation>
    <scope>NUCLEOTIDE SEQUENCE [LARGE SCALE GENOMIC DNA]</scope>
    <source>
        <strain evidence="4 5">AA1</strain>
    </source>
</reference>
<dbReference type="RefSeq" id="WP_092208310.1">
    <property type="nucleotide sequence ID" value="NZ_FMUX01000002.1"/>
</dbReference>
<dbReference type="GO" id="GO:0015948">
    <property type="term" value="P:methanogenesis"/>
    <property type="evidence" value="ECO:0007669"/>
    <property type="project" value="InterPro"/>
</dbReference>
<organism evidence="4 5">
    <name type="scientific">Desulfoluna spongiiphila</name>
    <dbReference type="NCBI Taxonomy" id="419481"/>
    <lineage>
        <taxon>Bacteria</taxon>
        <taxon>Pseudomonadati</taxon>
        <taxon>Thermodesulfobacteriota</taxon>
        <taxon>Desulfobacteria</taxon>
        <taxon>Desulfobacterales</taxon>
        <taxon>Desulfolunaceae</taxon>
        <taxon>Desulfoluna</taxon>
    </lineage>
</organism>
<name>A0A1G5BL84_9BACT</name>
<dbReference type="GO" id="GO:0008168">
    <property type="term" value="F:methyltransferase activity"/>
    <property type="evidence" value="ECO:0007669"/>
    <property type="project" value="UniProtKB-KW"/>
</dbReference>
<keyword evidence="2 4" id="KW-0489">Methyltransferase</keyword>
<sequence length="485" mass="53050">MGIEMKRQIDVTFLGPEKVAKIHEASLTLLETVGMRVGGERGIRVLRDAGCEVDVDGMVKIPRVLVEEALETVPKELVLYNRAGEKAMVINTENAVHFGTHADQLEFVDPDTGKVRPFLKADTKTMCTLADALPNIDFILSVGMSKDVAPEIQTQISFIETVKHFSKTINFSTNDIDSLQEVIDIAAVVAGGKEALAEKPFIFNYCEPIPPLSHPEESTEKLIISALNRIPVVYMPYCMMGGTAPMSFSGALVQCNAEALGGLVVHQRTCPGAPFIYGAMPSIMDMISSIGSYGAVEFHLMVAAASELVSHYGLPFYGTAGCTDAKGLDIQAVSEVTQEIFSTLLSKANLVHDVGVSDHCNSVNPELVVLCDEIIENLKHYVRGVDVDDIDEMVEIITRIGPGGAYLTEKHTMKNFRTIHYPKFFSRKMKNPETSEVRAKIRESMHAILATHKVPALDEAVLAELDAWTRTLEARPNINPMSDAS</sequence>
<evidence type="ECO:0000256" key="3">
    <source>
        <dbReference type="ARBA" id="ARBA00022679"/>
    </source>
</evidence>
<protein>
    <submittedName>
        <fullName evidence="4">Trimethylamine---corrinoid protein Co-methyltransferase</fullName>
    </submittedName>
</protein>
<dbReference type="Gene3D" id="3.20.20.480">
    <property type="entry name" value="Trimethylamine methyltransferase-like"/>
    <property type="match status" value="1"/>
</dbReference>